<dbReference type="Proteomes" id="UP000236990">
    <property type="component" value="Unassembled WGS sequence"/>
</dbReference>
<evidence type="ECO:0000313" key="3">
    <source>
        <dbReference type="EMBL" id="POD85979.1"/>
    </source>
</evidence>
<dbReference type="Pfam" id="PF00266">
    <property type="entry name" value="Aminotran_5"/>
    <property type="match status" value="1"/>
</dbReference>
<dbReference type="EMBL" id="NKCZ01000087">
    <property type="protein sequence ID" value="POD85979.1"/>
    <property type="molecule type" value="Genomic_DNA"/>
</dbReference>
<gene>
    <name evidence="3" type="primary">iscS</name>
    <name evidence="3" type="ORF">S101258_01121</name>
</gene>
<reference evidence="3 4" key="1">
    <citation type="submission" date="2017-06" db="EMBL/GenBank/DDBJ databases">
        <title>Genome sequence of Lactobacillus plantarum subsp. plantarum strain SRCM101258.</title>
        <authorList>
            <person name="Cho S.H."/>
        </authorList>
    </citation>
    <scope>NUCLEOTIDE SEQUENCE [LARGE SCALE GENOMIC DNA]</scope>
    <source>
        <strain evidence="3 4">SRCM101258</strain>
    </source>
</reference>
<dbReference type="Gene3D" id="1.10.260.50">
    <property type="match status" value="1"/>
</dbReference>
<dbReference type="PANTHER" id="PTHR11601:SF50">
    <property type="entry name" value="CYSTEINE DESULFURASE ISCS 2-RELATED"/>
    <property type="match status" value="1"/>
</dbReference>
<dbReference type="InterPro" id="IPR015424">
    <property type="entry name" value="PyrdxlP-dep_Trfase"/>
</dbReference>
<protein>
    <submittedName>
        <fullName evidence="3">Cysteine desulfurase</fullName>
        <ecNumber evidence="3">2.8.1.7</ecNumber>
    </submittedName>
</protein>
<dbReference type="SUPFAM" id="SSF53383">
    <property type="entry name" value="PLP-dependent transferases"/>
    <property type="match status" value="1"/>
</dbReference>
<comment type="caution">
    <text evidence="3">The sequence shown here is derived from an EMBL/GenBank/DDBJ whole genome shotgun (WGS) entry which is preliminary data.</text>
</comment>
<dbReference type="GO" id="GO:0031071">
    <property type="term" value="F:cysteine desulfurase activity"/>
    <property type="evidence" value="ECO:0007669"/>
    <property type="project" value="UniProtKB-EC"/>
</dbReference>
<dbReference type="Gene3D" id="3.90.1150.10">
    <property type="entry name" value="Aspartate Aminotransferase, domain 1"/>
    <property type="match status" value="1"/>
</dbReference>
<comment type="cofactor">
    <cofactor evidence="1">
        <name>pyridoxal 5'-phosphate</name>
        <dbReference type="ChEBI" id="CHEBI:597326"/>
    </cofactor>
</comment>
<dbReference type="InterPro" id="IPR015422">
    <property type="entry name" value="PyrdxlP-dep_Trfase_small"/>
</dbReference>
<evidence type="ECO:0000259" key="2">
    <source>
        <dbReference type="Pfam" id="PF00266"/>
    </source>
</evidence>
<dbReference type="InterPro" id="IPR000192">
    <property type="entry name" value="Aminotrans_V_dom"/>
</dbReference>
<sequence>MIYFDNSATTQAAPAVLETYTTVSQKIWGNPSSLHNFGETAFHLLEQSRQQIAGLLGVQAHEISSRLVGRKAIIGFEGVQRLKSGPLGSI</sequence>
<accession>A0A2S3U755</accession>
<name>A0A2S3U755_LACPN</name>
<feature type="domain" description="Aminotransferase class V" evidence="2">
    <location>
        <begin position="2"/>
        <end position="63"/>
    </location>
</feature>
<keyword evidence="3" id="KW-0808">Transferase</keyword>
<organism evidence="3 4">
    <name type="scientific">Lactiplantibacillus plantarum subsp. plantarum</name>
    <dbReference type="NCBI Taxonomy" id="337330"/>
    <lineage>
        <taxon>Bacteria</taxon>
        <taxon>Bacillati</taxon>
        <taxon>Bacillota</taxon>
        <taxon>Bacilli</taxon>
        <taxon>Lactobacillales</taxon>
        <taxon>Lactobacillaceae</taxon>
        <taxon>Lactiplantibacillus</taxon>
    </lineage>
</organism>
<dbReference type="EC" id="2.8.1.7" evidence="3"/>
<evidence type="ECO:0000256" key="1">
    <source>
        <dbReference type="ARBA" id="ARBA00001933"/>
    </source>
</evidence>
<evidence type="ECO:0000313" key="4">
    <source>
        <dbReference type="Proteomes" id="UP000236990"/>
    </source>
</evidence>
<dbReference type="PANTHER" id="PTHR11601">
    <property type="entry name" value="CYSTEINE DESULFURYLASE FAMILY MEMBER"/>
    <property type="match status" value="1"/>
</dbReference>
<proteinExistence type="predicted"/>
<dbReference type="AlphaFoldDB" id="A0A2S3U755"/>